<organism evidence="7 8">
    <name type="scientific">Stutzerimonas balearica</name>
    <dbReference type="NCBI Taxonomy" id="74829"/>
    <lineage>
        <taxon>Bacteria</taxon>
        <taxon>Pseudomonadati</taxon>
        <taxon>Pseudomonadota</taxon>
        <taxon>Gammaproteobacteria</taxon>
        <taxon>Pseudomonadales</taxon>
        <taxon>Pseudomonadaceae</taxon>
        <taxon>Stutzerimonas</taxon>
    </lineage>
</organism>
<feature type="binding site" description="axial binding residue" evidence="6">
    <location>
        <position position="359"/>
    </location>
    <ligand>
        <name>heme</name>
        <dbReference type="ChEBI" id="CHEBI:30413"/>
    </ligand>
    <ligandPart>
        <name>Fe</name>
        <dbReference type="ChEBI" id="CHEBI:18248"/>
    </ligandPart>
</feature>
<name>A0A9X7YTL1_9GAMM</name>
<dbReference type="GO" id="GO:0005506">
    <property type="term" value="F:iron ion binding"/>
    <property type="evidence" value="ECO:0007669"/>
    <property type="project" value="InterPro"/>
</dbReference>
<sequence length="411" mass="46514">MSEIPREERIEGSLALLSDGNAFIQKRCRRLHSDVFQVRLLLQNTLCISGEEAARLFYDERRFERAGAAPRMLQKTLFGQGGVQGLDDEAHRRRKGMFLQLLGAEQVQALVALFQHQWLAALPRWRAAGQVTLLPAVEELLTRSVCTWAGVPLPEAEVGQRCEQLTALIEGAGGIGARHWHARRSRREAEQWAVGLLASVRRAEASPASALATLAWHREANGQLLPLATAAVELLNLLRPTVAVSRFIVFAALELARHRQWRERLRQDDGMVEPFVQEVRRLHAFFPFTAARVREDFYWRGFRFPKGTRVLLDLYGTNRDERSWADPEAFRPERFVGWEGNAYSFLTQGGGDLAQGHRCPGERLAIELTKAAVRLLTQRMDYRVPEQDLRVDETRMPSRPASGLVISEIVA</sequence>
<dbReference type="InterPro" id="IPR002401">
    <property type="entry name" value="Cyt_P450_E_grp-I"/>
</dbReference>
<dbReference type="Pfam" id="PF00067">
    <property type="entry name" value="p450"/>
    <property type="match status" value="1"/>
</dbReference>
<evidence type="ECO:0000256" key="2">
    <source>
        <dbReference type="ARBA" id="ARBA00022617"/>
    </source>
</evidence>
<accession>A0A9X7YTL1</accession>
<evidence type="ECO:0000256" key="5">
    <source>
        <dbReference type="ARBA" id="ARBA00023004"/>
    </source>
</evidence>
<dbReference type="GO" id="GO:0004497">
    <property type="term" value="F:monooxygenase activity"/>
    <property type="evidence" value="ECO:0007669"/>
    <property type="project" value="InterPro"/>
</dbReference>
<dbReference type="EMBL" id="CP067013">
    <property type="protein sequence ID" value="QQN52314.1"/>
    <property type="molecule type" value="Genomic_DNA"/>
</dbReference>
<proteinExistence type="inferred from homology"/>
<evidence type="ECO:0000256" key="1">
    <source>
        <dbReference type="ARBA" id="ARBA00010617"/>
    </source>
</evidence>
<dbReference type="RefSeq" id="WP_200293496.1">
    <property type="nucleotide sequence ID" value="NZ_CP067013.1"/>
</dbReference>
<dbReference type="PANTHER" id="PTHR24302">
    <property type="entry name" value="CYTOCHROME P450 FAMILY 3"/>
    <property type="match status" value="1"/>
</dbReference>
<dbReference type="PRINTS" id="PR00463">
    <property type="entry name" value="EP450I"/>
</dbReference>
<reference evidence="7 8" key="1">
    <citation type="submission" date="2020-12" db="EMBL/GenBank/DDBJ databases">
        <title>FDA dAtabase for Regulatory Grade micrObial Sequences (FDA-ARGOS): Supporting development and validation of Infectious Disease Dx tests.</title>
        <authorList>
            <person name="Sproer C."/>
            <person name="Gronow S."/>
            <person name="Severitt S."/>
            <person name="Schroder I."/>
            <person name="Tallon L."/>
            <person name="Sadzewicz L."/>
            <person name="Zhao X."/>
            <person name="Boylan J."/>
            <person name="Ott S."/>
            <person name="Bowen H."/>
            <person name="Vavikolanu K."/>
            <person name="Mehta A."/>
            <person name="Aluvathingal J."/>
            <person name="Nadendla S."/>
            <person name="Lowell S."/>
            <person name="Myers T."/>
            <person name="Yan Y."/>
            <person name="Sichtig H."/>
        </authorList>
    </citation>
    <scope>NUCLEOTIDE SEQUENCE [LARGE SCALE GENOMIC DNA]</scope>
    <source>
        <strain evidence="7 8">FDAARGOS_1013</strain>
    </source>
</reference>
<keyword evidence="2 6" id="KW-0349">Heme</keyword>
<evidence type="ECO:0000256" key="6">
    <source>
        <dbReference type="PIRSR" id="PIRSR602401-1"/>
    </source>
</evidence>
<keyword evidence="5 6" id="KW-0408">Iron</keyword>
<dbReference type="AlphaFoldDB" id="A0A9X7YTL1"/>
<comment type="similarity">
    <text evidence="1">Belongs to the cytochrome P450 family.</text>
</comment>
<comment type="cofactor">
    <cofactor evidence="6">
        <name>heme</name>
        <dbReference type="ChEBI" id="CHEBI:30413"/>
    </cofactor>
</comment>
<dbReference type="Proteomes" id="UP000595933">
    <property type="component" value="Chromosome"/>
</dbReference>
<evidence type="ECO:0000313" key="8">
    <source>
        <dbReference type="Proteomes" id="UP000595933"/>
    </source>
</evidence>
<dbReference type="CDD" id="cd11067">
    <property type="entry name" value="CYP152"/>
    <property type="match status" value="1"/>
</dbReference>
<dbReference type="GO" id="GO:0020037">
    <property type="term" value="F:heme binding"/>
    <property type="evidence" value="ECO:0007669"/>
    <property type="project" value="InterPro"/>
</dbReference>
<dbReference type="Gene3D" id="1.10.630.10">
    <property type="entry name" value="Cytochrome P450"/>
    <property type="match status" value="1"/>
</dbReference>
<dbReference type="PANTHER" id="PTHR24302:SF15">
    <property type="entry name" value="FATTY-ACID PEROXYGENASE"/>
    <property type="match status" value="1"/>
</dbReference>
<evidence type="ECO:0000256" key="4">
    <source>
        <dbReference type="ARBA" id="ARBA00023002"/>
    </source>
</evidence>
<keyword evidence="3 6" id="KW-0479">Metal-binding</keyword>
<evidence type="ECO:0000313" key="7">
    <source>
        <dbReference type="EMBL" id="QQN52314.1"/>
    </source>
</evidence>
<dbReference type="SUPFAM" id="SSF48264">
    <property type="entry name" value="Cytochrome P450"/>
    <property type="match status" value="1"/>
</dbReference>
<dbReference type="InterPro" id="IPR001128">
    <property type="entry name" value="Cyt_P450"/>
</dbReference>
<keyword evidence="4" id="KW-0560">Oxidoreductase</keyword>
<protein>
    <submittedName>
        <fullName evidence="7">Cytochrome P450</fullName>
    </submittedName>
</protein>
<dbReference type="InterPro" id="IPR036396">
    <property type="entry name" value="Cyt_P450_sf"/>
</dbReference>
<dbReference type="GO" id="GO:0016705">
    <property type="term" value="F:oxidoreductase activity, acting on paired donors, with incorporation or reduction of molecular oxygen"/>
    <property type="evidence" value="ECO:0007669"/>
    <property type="project" value="InterPro"/>
</dbReference>
<evidence type="ECO:0000256" key="3">
    <source>
        <dbReference type="ARBA" id="ARBA00022723"/>
    </source>
</evidence>
<gene>
    <name evidence="7" type="ORF">I6H70_07800</name>
</gene>
<dbReference type="InterPro" id="IPR050705">
    <property type="entry name" value="Cytochrome_P450_3A"/>
</dbReference>